<evidence type="ECO:0000256" key="4">
    <source>
        <dbReference type="HAMAP-Rule" id="MF_00796"/>
    </source>
</evidence>
<dbReference type="PATRIC" id="fig|1609559.3.peg.717"/>
<reference evidence="6 7" key="2">
    <citation type="journal article" date="2016" name="Int. J. Syst. Evol. Microbiol.">
        <title>Pyrococcus kukulkanii sp. nov., a hyperthermophilic, piezophilic archaeon isolated from a deep-sea hydrothermal vent.</title>
        <authorList>
            <person name="Callac N."/>
            <person name="Oger P."/>
            <person name="Lesongeur F."/>
            <person name="Rattray J.E."/>
            <person name="Vannier P."/>
            <person name="Michoud G."/>
            <person name="Beauverger M."/>
            <person name="Gayet N."/>
            <person name="Rouxel O."/>
            <person name="Jebbar M."/>
            <person name="Godfroy A."/>
        </authorList>
    </citation>
    <scope>NUCLEOTIDE SEQUENCE [LARGE SCALE GENOMIC DNA]</scope>
    <source>
        <strain evidence="6 7">NCB100</strain>
    </source>
</reference>
<dbReference type="OrthoDB" id="52698at2157"/>
<evidence type="ECO:0000259" key="5">
    <source>
        <dbReference type="SMART" id="SM00382"/>
    </source>
</evidence>
<dbReference type="RefSeq" id="WP_068321033.1">
    <property type="nucleotide sequence ID" value="NZ_CP010835.1"/>
</dbReference>
<dbReference type="InterPro" id="IPR003593">
    <property type="entry name" value="AAA+_ATPase"/>
</dbReference>
<reference evidence="7" key="1">
    <citation type="submission" date="2015-02" db="EMBL/GenBank/DDBJ databases">
        <title>Pyrococcus kukulkanii sp. nov., a novel hyperthermophilic archaeon isolated from a deep-sea hydrothermal vent at the Guaymas Basin.</title>
        <authorList>
            <person name="Oger P.M."/>
            <person name="Callac N."/>
            <person name="Jebbar M."/>
            <person name="Godfroy A."/>
        </authorList>
    </citation>
    <scope>NUCLEOTIDE SEQUENCE [LARGE SCALE GENOMIC DNA]</scope>
    <source>
        <strain evidence="7">NCB100</strain>
    </source>
</reference>
<dbReference type="KEGG" id="pyc:TQ32_03435"/>
<feature type="binding site" evidence="4">
    <location>
        <begin position="98"/>
        <end position="105"/>
    </location>
    <ligand>
        <name>ATP</name>
        <dbReference type="ChEBI" id="CHEBI:30616"/>
    </ligand>
</feature>
<dbReference type="SUPFAM" id="SSF52540">
    <property type="entry name" value="P-loop containing nucleoside triphosphate hydrolases"/>
    <property type="match status" value="1"/>
</dbReference>
<proteinExistence type="inferred from homology"/>
<dbReference type="SMART" id="SM00382">
    <property type="entry name" value="AAA"/>
    <property type="match status" value="1"/>
</dbReference>
<organism evidence="6 7">
    <name type="scientific">Pyrococcus kukulkanii</name>
    <dbReference type="NCBI Taxonomy" id="1609559"/>
    <lineage>
        <taxon>Archaea</taxon>
        <taxon>Methanobacteriati</taxon>
        <taxon>Methanobacteriota</taxon>
        <taxon>Thermococci</taxon>
        <taxon>Thermococcales</taxon>
        <taxon>Thermococcaceae</taxon>
        <taxon>Pyrococcus</taxon>
    </lineage>
</organism>
<evidence type="ECO:0000256" key="3">
    <source>
        <dbReference type="ARBA" id="ARBA00022840"/>
    </source>
</evidence>
<dbReference type="AlphaFoldDB" id="A0A127B8X5"/>
<keyword evidence="1 4" id="KW-0547">Nucleotide-binding</keyword>
<evidence type="ECO:0000256" key="2">
    <source>
        <dbReference type="ARBA" id="ARBA00022801"/>
    </source>
</evidence>
<keyword evidence="2 4" id="KW-0378">Hydrolase</keyword>
<evidence type="ECO:0000313" key="7">
    <source>
        <dbReference type="Proteomes" id="UP000070587"/>
    </source>
</evidence>
<dbReference type="GO" id="GO:0017111">
    <property type="term" value="F:ribonucleoside triphosphate phosphatase activity"/>
    <property type="evidence" value="ECO:0007669"/>
    <property type="project" value="UniProtKB-UniRule"/>
</dbReference>
<dbReference type="EMBL" id="CP010835">
    <property type="protein sequence ID" value="AMM53637.1"/>
    <property type="molecule type" value="Genomic_DNA"/>
</dbReference>
<evidence type="ECO:0000313" key="6">
    <source>
        <dbReference type="EMBL" id="AMM53637.1"/>
    </source>
</evidence>
<accession>A0A127B8X5</accession>
<dbReference type="STRING" id="1609559.TQ32_03435"/>
<sequence>MRFFVSGMPGVGKTTLAKRVADEIRREGYKVGGIITQEIRSGPKRVGFRVIAIDTGEIGRLAYVGYGQPRLGKYVVDVEGFEKVAIPAISRALREADLIVIDEIGPMEFKSNEFLKALGLVLKSEKYLLATVHRRLVDRYRPLGEYYWLTPENRNEVFAEILGKIKRGLKNENSSDKAKD</sequence>
<dbReference type="Gene3D" id="3.40.50.300">
    <property type="entry name" value="P-loop containing nucleotide triphosphate hydrolases"/>
    <property type="match status" value="1"/>
</dbReference>
<dbReference type="NCBIfam" id="NF010248">
    <property type="entry name" value="PRK13695.1"/>
    <property type="match status" value="1"/>
</dbReference>
<dbReference type="GeneID" id="28490857"/>
<name>A0A127B8X5_9EURY</name>
<dbReference type="PANTHER" id="PTHR43146:SF1">
    <property type="entry name" value="CANCER-RELATED NUCLEOSIDE-TRIPHOSPHATASE"/>
    <property type="match status" value="1"/>
</dbReference>
<evidence type="ECO:0000256" key="1">
    <source>
        <dbReference type="ARBA" id="ARBA00022741"/>
    </source>
</evidence>
<dbReference type="HAMAP" id="MF_00796">
    <property type="entry name" value="NTPase_1"/>
    <property type="match status" value="1"/>
</dbReference>
<dbReference type="InterPro" id="IPR027417">
    <property type="entry name" value="P-loop_NTPase"/>
</dbReference>
<comment type="similarity">
    <text evidence="4">Belongs to the THEP1 NTPase family.</text>
</comment>
<protein>
    <recommendedName>
        <fullName evidence="4">Nucleoside-triphosphatase TQ32_03435</fullName>
        <shortName evidence="4">NTPase</shortName>
        <ecNumber evidence="4">3.6.1.15</ecNumber>
    </recommendedName>
    <alternativeName>
        <fullName evidence="4">Nucleoside triphosphate phosphohydrolase</fullName>
    </alternativeName>
</protein>
<feature type="domain" description="AAA+ ATPase" evidence="5">
    <location>
        <begin position="2"/>
        <end position="152"/>
    </location>
</feature>
<gene>
    <name evidence="6" type="ORF">TQ32_03435</name>
</gene>
<dbReference type="PANTHER" id="PTHR43146">
    <property type="entry name" value="CANCER-RELATED NUCLEOSIDE-TRIPHOSPHATASE"/>
    <property type="match status" value="1"/>
</dbReference>
<keyword evidence="3 4" id="KW-0067">ATP-binding</keyword>
<dbReference type="Pfam" id="PF03266">
    <property type="entry name" value="NTPase_1"/>
    <property type="match status" value="1"/>
</dbReference>
<dbReference type="GO" id="GO:0005524">
    <property type="term" value="F:ATP binding"/>
    <property type="evidence" value="ECO:0007669"/>
    <property type="project" value="UniProtKB-UniRule"/>
</dbReference>
<comment type="catalytic activity">
    <reaction evidence="4">
        <text>a ribonucleoside 5'-triphosphate + H2O = a ribonucleoside 5'-diphosphate + phosphate + H(+)</text>
        <dbReference type="Rhea" id="RHEA:23680"/>
        <dbReference type="ChEBI" id="CHEBI:15377"/>
        <dbReference type="ChEBI" id="CHEBI:15378"/>
        <dbReference type="ChEBI" id="CHEBI:43474"/>
        <dbReference type="ChEBI" id="CHEBI:57930"/>
        <dbReference type="ChEBI" id="CHEBI:61557"/>
        <dbReference type="EC" id="3.6.1.15"/>
    </reaction>
</comment>
<feature type="binding site" evidence="4">
    <location>
        <begin position="7"/>
        <end position="14"/>
    </location>
    <ligand>
        <name>ATP</name>
        <dbReference type="ChEBI" id="CHEBI:30616"/>
    </ligand>
</feature>
<dbReference type="EC" id="3.6.1.15" evidence="4"/>
<dbReference type="Proteomes" id="UP000070587">
    <property type="component" value="Chromosome"/>
</dbReference>
<dbReference type="CDD" id="cd19482">
    <property type="entry name" value="RecA-like_Thep1"/>
    <property type="match status" value="1"/>
</dbReference>
<dbReference type="InterPro" id="IPR004948">
    <property type="entry name" value="Nuc-triphosphatase_THEP1"/>
</dbReference>
<comment type="function">
    <text evidence="4">Has nucleotide phosphatase activity towards ATP, GTP, CTP, TTP and UTP. May hydrolyze nucleoside diphosphates with lower efficiency.</text>
</comment>